<keyword evidence="8" id="KW-0808">Transferase</keyword>
<keyword evidence="3" id="KW-0255">Endonuclease</keyword>
<comment type="caution">
    <text evidence="11">The sequence shown here is derived from an EMBL/GenBank/DDBJ whole genome shotgun (WGS) entry which is preliminary data.</text>
</comment>
<evidence type="ECO:0000256" key="8">
    <source>
        <dbReference type="ARBA" id="ARBA00022932"/>
    </source>
</evidence>
<dbReference type="GO" id="GO:0016787">
    <property type="term" value="F:hydrolase activity"/>
    <property type="evidence" value="ECO:0007669"/>
    <property type="project" value="UniProtKB-KW"/>
</dbReference>
<feature type="domain" description="Retroviral polymerase SH3-like" evidence="10">
    <location>
        <begin position="61"/>
        <end position="123"/>
    </location>
</feature>
<keyword evidence="4" id="KW-0378">Hydrolase</keyword>
<keyword evidence="7" id="KW-0695">RNA-directed DNA polymerase</keyword>
<evidence type="ECO:0000256" key="5">
    <source>
        <dbReference type="ARBA" id="ARBA00022842"/>
    </source>
</evidence>
<dbReference type="AlphaFoldDB" id="A0ABD3AQJ0"/>
<keyword evidence="8" id="KW-0239">DNA-directed DNA polymerase</keyword>
<reference evidence="11 12" key="1">
    <citation type="submission" date="2024-11" db="EMBL/GenBank/DDBJ databases">
        <title>A near-complete genome assembly of Cinchona calisaya.</title>
        <authorList>
            <person name="Lian D.C."/>
            <person name="Zhao X.W."/>
            <person name="Wei L."/>
        </authorList>
    </citation>
    <scope>NUCLEOTIDE SEQUENCE [LARGE SCALE GENOMIC DNA]</scope>
    <source>
        <tissue evidence="11">Nenye</tissue>
    </source>
</reference>
<dbReference type="InterPro" id="IPR012337">
    <property type="entry name" value="RNaseH-like_sf"/>
</dbReference>
<dbReference type="GO" id="GO:0004519">
    <property type="term" value="F:endonuclease activity"/>
    <property type="evidence" value="ECO:0007669"/>
    <property type="project" value="UniProtKB-KW"/>
</dbReference>
<evidence type="ECO:0000256" key="2">
    <source>
        <dbReference type="ARBA" id="ARBA00022723"/>
    </source>
</evidence>
<evidence type="ECO:0000259" key="10">
    <source>
        <dbReference type="Pfam" id="PF25597"/>
    </source>
</evidence>
<evidence type="ECO:0000256" key="3">
    <source>
        <dbReference type="ARBA" id="ARBA00022759"/>
    </source>
</evidence>
<dbReference type="InterPro" id="IPR057670">
    <property type="entry name" value="SH3_retrovirus"/>
</dbReference>
<evidence type="ECO:0000256" key="6">
    <source>
        <dbReference type="ARBA" id="ARBA00022908"/>
    </source>
</evidence>
<keyword evidence="8" id="KW-0548">Nucleotidyltransferase</keyword>
<protein>
    <recommendedName>
        <fullName evidence="10">Retroviral polymerase SH3-like domain-containing protein</fullName>
    </recommendedName>
</protein>
<dbReference type="GO" id="GO:0046872">
    <property type="term" value="F:metal ion binding"/>
    <property type="evidence" value="ECO:0007669"/>
    <property type="project" value="UniProtKB-KW"/>
</dbReference>
<evidence type="ECO:0000256" key="9">
    <source>
        <dbReference type="ARBA" id="ARBA00023172"/>
    </source>
</evidence>
<keyword evidence="6" id="KW-0229">DNA integration</keyword>
<dbReference type="Proteomes" id="UP001630127">
    <property type="component" value="Unassembled WGS sequence"/>
</dbReference>
<dbReference type="EMBL" id="JBJUIK010000003">
    <property type="protein sequence ID" value="KAL3533477.1"/>
    <property type="molecule type" value="Genomic_DNA"/>
</dbReference>
<dbReference type="GO" id="GO:0003964">
    <property type="term" value="F:RNA-directed DNA polymerase activity"/>
    <property type="evidence" value="ECO:0007669"/>
    <property type="project" value="UniProtKB-KW"/>
</dbReference>
<accession>A0ABD3AQJ0</accession>
<dbReference type="GO" id="GO:0003887">
    <property type="term" value="F:DNA-directed DNA polymerase activity"/>
    <property type="evidence" value="ECO:0007669"/>
    <property type="project" value="UniProtKB-KW"/>
</dbReference>
<keyword evidence="5" id="KW-0460">Magnesium</keyword>
<dbReference type="InterPro" id="IPR039537">
    <property type="entry name" value="Retrotran_Ty1/copia-like"/>
</dbReference>
<proteinExistence type="predicted"/>
<keyword evidence="12" id="KW-1185">Reference proteome</keyword>
<name>A0ABD3AQJ0_9GENT</name>
<dbReference type="GO" id="GO:0006310">
    <property type="term" value="P:DNA recombination"/>
    <property type="evidence" value="ECO:0007669"/>
    <property type="project" value="UniProtKB-KW"/>
</dbReference>
<dbReference type="Pfam" id="PF25597">
    <property type="entry name" value="SH3_retrovirus"/>
    <property type="match status" value="1"/>
</dbReference>
<evidence type="ECO:0000256" key="7">
    <source>
        <dbReference type="ARBA" id="ARBA00022918"/>
    </source>
</evidence>
<evidence type="ECO:0000256" key="4">
    <source>
        <dbReference type="ARBA" id="ARBA00022801"/>
    </source>
</evidence>
<dbReference type="PANTHER" id="PTHR42648">
    <property type="entry name" value="TRANSPOSASE, PUTATIVE-RELATED"/>
    <property type="match status" value="1"/>
</dbReference>
<dbReference type="SUPFAM" id="SSF53098">
    <property type="entry name" value="Ribonuclease H-like"/>
    <property type="match status" value="1"/>
</dbReference>
<gene>
    <name evidence="11" type="ORF">ACH5RR_006998</name>
</gene>
<keyword evidence="9" id="KW-0233">DNA recombination</keyword>
<dbReference type="PANTHER" id="PTHR42648:SF11">
    <property type="entry name" value="TRANSPOSON TY4-P GAG-POL POLYPROTEIN"/>
    <property type="match status" value="1"/>
</dbReference>
<sequence>MDMVRSMMHSKNMPKSFWAEAVSCTIYVLNRSLRRCNYGRTPYETWIGKKPHISHLKVFGSLAYAHVPDALRKKLDDKAEKCIFLGYSHETKGYELFNPDTRKVIICRDVTFDQQGDWDWSKKDLVPSSRPPPVIPIVEEGSSSAQPDQLVVQSIPAESYSRLQRQRHLPARLQDYVISNDNFVSNEDIVNFALFAGCDLVAFEEAATEDH</sequence>
<evidence type="ECO:0000313" key="11">
    <source>
        <dbReference type="EMBL" id="KAL3533477.1"/>
    </source>
</evidence>
<dbReference type="GO" id="GO:0015074">
    <property type="term" value="P:DNA integration"/>
    <property type="evidence" value="ECO:0007669"/>
    <property type="project" value="UniProtKB-KW"/>
</dbReference>
<evidence type="ECO:0000313" key="12">
    <source>
        <dbReference type="Proteomes" id="UP001630127"/>
    </source>
</evidence>
<evidence type="ECO:0000256" key="1">
    <source>
        <dbReference type="ARBA" id="ARBA00022722"/>
    </source>
</evidence>
<keyword evidence="1" id="KW-0540">Nuclease</keyword>
<organism evidence="11 12">
    <name type="scientific">Cinchona calisaya</name>
    <dbReference type="NCBI Taxonomy" id="153742"/>
    <lineage>
        <taxon>Eukaryota</taxon>
        <taxon>Viridiplantae</taxon>
        <taxon>Streptophyta</taxon>
        <taxon>Embryophyta</taxon>
        <taxon>Tracheophyta</taxon>
        <taxon>Spermatophyta</taxon>
        <taxon>Magnoliopsida</taxon>
        <taxon>eudicotyledons</taxon>
        <taxon>Gunneridae</taxon>
        <taxon>Pentapetalae</taxon>
        <taxon>asterids</taxon>
        <taxon>lamiids</taxon>
        <taxon>Gentianales</taxon>
        <taxon>Rubiaceae</taxon>
        <taxon>Cinchonoideae</taxon>
        <taxon>Cinchoneae</taxon>
        <taxon>Cinchona</taxon>
    </lineage>
</organism>
<keyword evidence="2" id="KW-0479">Metal-binding</keyword>